<reference evidence="4" key="1">
    <citation type="submission" date="2017-05" db="EMBL/GenBank/DDBJ databases">
        <title>New viruses from a metagenomic survey of invertebrates and Fucus.</title>
        <authorList>
            <person name="Waldron F.M."/>
            <person name="Obbard D.J."/>
        </authorList>
    </citation>
    <scope>NUCLEOTIDE SEQUENCE</scope>
    <source>
        <strain evidence="4">Z53</strain>
    </source>
</reference>
<accession>A0A221LFJ2</accession>
<evidence type="ECO:0000256" key="2">
    <source>
        <dbReference type="ARBA" id="ARBA00022695"/>
    </source>
</evidence>
<keyword evidence="4" id="KW-0696">RNA-directed RNA polymerase</keyword>
<dbReference type="SUPFAM" id="SSF56672">
    <property type="entry name" value="DNA/RNA polymerases"/>
    <property type="match status" value="1"/>
</dbReference>
<protein>
    <submittedName>
        <fullName evidence="4">Putative RNA-dependent RNA polymerase</fullName>
    </submittedName>
</protein>
<organism evidence="4">
    <name type="scientific">Barns Ness breadcrumb sponge weivirus-like virus 6</name>
    <dbReference type="NCBI Taxonomy" id="2021893"/>
    <lineage>
        <taxon>Viruses</taxon>
        <taxon>Riboviria</taxon>
    </lineage>
</organism>
<evidence type="ECO:0000256" key="1">
    <source>
        <dbReference type="ARBA" id="ARBA00022679"/>
    </source>
</evidence>
<sequence>MTSMLYAANCDFTTDDVEEWMWERAATRAGYYRIEVPLLRQTDADCYEEDGEDEVVVTRKINFSQKEFALLDKVVSNQIMSESKMKVYRAVVYQRNIQLWDDGTEDSVAMRVIAPWAMAYYKCQPHKFWLTRLMRTSKCYWEIIKYYVLCLMSVLIGWCVAIDPVYPNARTPEYFRARLARIGTTVEEPPVPPEGGAHDKSPKNKLGYQKKGADYVNEHPGGGNDDKDSEIRATVEGRVIMKDCGVGVVGQTTDDTGRKQTVGVLSQPISVEPNVYAQELNNAIKAIEERINKKQRPYAGSAEDELKIKRIVNQSIHGKRNAPFSTKKVLDLIHKLVYEEIKSNKWTEQRVTETIEGLCREIDPQFRLKAAVKLEPMPEEKAPRLLIADEDRGQVMALMTIYCIETLIKEHFPEKGIKGLGKKDAIKRVMKACRVPRKVAKKMVTIFEGDGSAWDTTCSASIRELVENPVINHVAKLVNGFMYASPASWAEAHASVCSNEKLDISYTKNKEFQKLTIDAIRRSGHRGTSCLNWWMNFVCWHCAIFEDPELFLDPTHRYGKDVIGVNRWMNSAFEGDDSFLVTSPRIEEGKSLHMTILQFWERIGFNMKIEIRKDRALFVGYYIGLDESGPLFDEKKDEWMMVPEVDRCFSRAGTSCSPAMIEAFNAGDRKRCVKLAGSAAMSRAYEFAGLAPTISNKFLRYAVDCDFELTHDLKMRTNQSFDDKSELVDHIAAMNGICQGEDKILTATGFWSSDEEKNRFVDFMWDYDQLRDWEGFRNSLPQSWRQ</sequence>
<keyword evidence="1" id="KW-0808">Transferase</keyword>
<evidence type="ECO:0000256" key="3">
    <source>
        <dbReference type="SAM" id="Phobius"/>
    </source>
</evidence>
<dbReference type="EMBL" id="MF190007">
    <property type="protein sequence ID" value="ASM94036.1"/>
    <property type="molecule type" value="Genomic_RNA"/>
</dbReference>
<name>A0A221LFJ2_9VIRU</name>
<keyword evidence="3" id="KW-1133">Transmembrane helix</keyword>
<proteinExistence type="predicted"/>
<keyword evidence="3" id="KW-0812">Transmembrane</keyword>
<dbReference type="GO" id="GO:0003968">
    <property type="term" value="F:RNA-directed RNA polymerase activity"/>
    <property type="evidence" value="ECO:0007669"/>
    <property type="project" value="UniProtKB-KW"/>
</dbReference>
<dbReference type="InterPro" id="IPR043502">
    <property type="entry name" value="DNA/RNA_pol_sf"/>
</dbReference>
<keyword evidence="2" id="KW-0548">Nucleotidyltransferase</keyword>
<feature type="transmembrane region" description="Helical" evidence="3">
    <location>
        <begin position="144"/>
        <end position="166"/>
    </location>
</feature>
<keyword evidence="3" id="KW-0472">Membrane</keyword>
<evidence type="ECO:0000313" key="4">
    <source>
        <dbReference type="EMBL" id="ASM94036.1"/>
    </source>
</evidence>